<reference evidence="1 2" key="1">
    <citation type="journal article" date="2023" name="Hortic Res">
        <title>Pangenome of water caltrop reveals structural variations and asymmetric subgenome divergence after allopolyploidization.</title>
        <authorList>
            <person name="Zhang X."/>
            <person name="Chen Y."/>
            <person name="Wang L."/>
            <person name="Yuan Y."/>
            <person name="Fang M."/>
            <person name="Shi L."/>
            <person name="Lu R."/>
            <person name="Comes H.P."/>
            <person name="Ma Y."/>
            <person name="Chen Y."/>
            <person name="Huang G."/>
            <person name="Zhou Y."/>
            <person name="Zheng Z."/>
            <person name="Qiu Y."/>
        </authorList>
    </citation>
    <scope>NUCLEOTIDE SEQUENCE [LARGE SCALE GENOMIC DNA]</scope>
    <source>
        <strain evidence="1">F231</strain>
    </source>
</reference>
<accession>A0AAN7M232</accession>
<protein>
    <submittedName>
        <fullName evidence="1">Uncharacterized protein</fullName>
    </submittedName>
</protein>
<organism evidence="1 2">
    <name type="scientific">Trapa natans</name>
    <name type="common">Water chestnut</name>
    <dbReference type="NCBI Taxonomy" id="22666"/>
    <lineage>
        <taxon>Eukaryota</taxon>
        <taxon>Viridiplantae</taxon>
        <taxon>Streptophyta</taxon>
        <taxon>Embryophyta</taxon>
        <taxon>Tracheophyta</taxon>
        <taxon>Spermatophyta</taxon>
        <taxon>Magnoliopsida</taxon>
        <taxon>eudicotyledons</taxon>
        <taxon>Gunneridae</taxon>
        <taxon>Pentapetalae</taxon>
        <taxon>rosids</taxon>
        <taxon>malvids</taxon>
        <taxon>Myrtales</taxon>
        <taxon>Lythraceae</taxon>
        <taxon>Trapa</taxon>
    </lineage>
</organism>
<name>A0AAN7M232_TRANT</name>
<comment type="caution">
    <text evidence="1">The sequence shown here is derived from an EMBL/GenBank/DDBJ whole genome shotgun (WGS) entry which is preliminary data.</text>
</comment>
<proteinExistence type="predicted"/>
<keyword evidence="2" id="KW-1185">Reference proteome</keyword>
<dbReference type="Proteomes" id="UP001346149">
    <property type="component" value="Unassembled WGS sequence"/>
</dbReference>
<sequence length="100" mass="10459">MGASKLKMIVGGLVCLLGGSSSHFLVWVVCTIRRNPTETIALRLGEFGPAAYAFAAEATVGLYLGEFRPTAYAFTAEAIGLYLGEFRPATSEPAAMAGLA</sequence>
<evidence type="ECO:0000313" key="1">
    <source>
        <dbReference type="EMBL" id="KAK4797610.1"/>
    </source>
</evidence>
<dbReference type="EMBL" id="JAXQNO010000005">
    <property type="protein sequence ID" value="KAK4797610.1"/>
    <property type="molecule type" value="Genomic_DNA"/>
</dbReference>
<gene>
    <name evidence="1" type="ORF">SAY86_029936</name>
</gene>
<evidence type="ECO:0000313" key="2">
    <source>
        <dbReference type="Proteomes" id="UP001346149"/>
    </source>
</evidence>
<dbReference type="AlphaFoldDB" id="A0AAN7M232"/>